<dbReference type="InterPro" id="IPR000504">
    <property type="entry name" value="RRM_dom"/>
</dbReference>
<dbReference type="Gene3D" id="4.10.1000.10">
    <property type="entry name" value="Zinc finger, CCCH-type"/>
    <property type="match status" value="1"/>
</dbReference>
<dbReference type="GO" id="GO:0003735">
    <property type="term" value="F:structural constituent of ribosome"/>
    <property type="evidence" value="ECO:0007669"/>
    <property type="project" value="InterPro"/>
</dbReference>
<dbReference type="Pfam" id="PF01084">
    <property type="entry name" value="Ribosomal_S18"/>
    <property type="match status" value="1"/>
</dbReference>
<dbReference type="STRING" id="387005.A0A183GYC5"/>
<dbReference type="InterPro" id="IPR012677">
    <property type="entry name" value="Nucleotide-bd_a/b_plait_sf"/>
</dbReference>
<feature type="domain" description="C3H1-type" evidence="16">
    <location>
        <begin position="143"/>
        <end position="170"/>
    </location>
</feature>
<dbReference type="GO" id="GO:0006397">
    <property type="term" value="P:mRNA processing"/>
    <property type="evidence" value="ECO:0007669"/>
    <property type="project" value="UniProtKB-KW"/>
</dbReference>
<keyword evidence="10" id="KW-0508">mRNA splicing</keyword>
<keyword evidence="6 14" id="KW-0863">Zinc-finger</keyword>
<dbReference type="Gene3D" id="4.10.640.10">
    <property type="entry name" value="Ribosomal protein S18"/>
    <property type="match status" value="1"/>
</dbReference>
<keyword evidence="7 14" id="KW-0862">Zinc</keyword>
<dbReference type="SMART" id="SM00360">
    <property type="entry name" value="RRM"/>
    <property type="match status" value="1"/>
</dbReference>
<reference evidence="19" key="1">
    <citation type="submission" date="2016-06" db="UniProtKB">
        <authorList>
            <consortium name="WormBaseParasite"/>
        </authorList>
    </citation>
    <scope>IDENTIFICATION</scope>
</reference>
<keyword evidence="5" id="KW-0747">Spliceosome</keyword>
<dbReference type="GO" id="GO:0005840">
    <property type="term" value="C:ribosome"/>
    <property type="evidence" value="ECO:0007669"/>
    <property type="project" value="UniProtKB-KW"/>
</dbReference>
<evidence type="ECO:0000256" key="5">
    <source>
        <dbReference type="ARBA" id="ARBA00022728"/>
    </source>
</evidence>
<dbReference type="AlphaFoldDB" id="A0A183GYC5"/>
<evidence type="ECO:0000313" key="18">
    <source>
        <dbReference type="Proteomes" id="UP000267606"/>
    </source>
</evidence>
<dbReference type="SMART" id="SM00356">
    <property type="entry name" value="ZnF_C3H1"/>
    <property type="match status" value="1"/>
</dbReference>
<comment type="subcellular location">
    <subcellularLocation>
        <location evidence="1">Nucleus</location>
    </subcellularLocation>
</comment>
<evidence type="ECO:0000256" key="14">
    <source>
        <dbReference type="PROSITE-ProRule" id="PRU00723"/>
    </source>
</evidence>
<dbReference type="WBParaSite" id="OFLC_0000023401-mRNA-1">
    <property type="protein sequence ID" value="OFLC_0000023401-mRNA-1"/>
    <property type="gene ID" value="OFLC_0000023401"/>
</dbReference>
<name>A0A183GYC5_9BILA</name>
<dbReference type="PROSITE" id="PS50102">
    <property type="entry name" value="RRM"/>
    <property type="match status" value="1"/>
</dbReference>
<dbReference type="GO" id="GO:0036002">
    <property type="term" value="F:pre-mRNA binding"/>
    <property type="evidence" value="ECO:0007669"/>
    <property type="project" value="TreeGrafter"/>
</dbReference>
<evidence type="ECO:0000256" key="9">
    <source>
        <dbReference type="ARBA" id="ARBA00022980"/>
    </source>
</evidence>
<dbReference type="GO" id="GO:0008380">
    <property type="term" value="P:RNA splicing"/>
    <property type="evidence" value="ECO:0007669"/>
    <property type="project" value="UniProtKB-KW"/>
</dbReference>
<evidence type="ECO:0000256" key="3">
    <source>
        <dbReference type="ARBA" id="ARBA00022664"/>
    </source>
</evidence>
<keyword evidence="18" id="KW-1185">Reference proteome</keyword>
<evidence type="ECO:0000256" key="10">
    <source>
        <dbReference type="ARBA" id="ARBA00023187"/>
    </source>
</evidence>
<keyword evidence="3" id="KW-0507">mRNA processing</keyword>
<feature type="domain" description="RRM" evidence="15">
    <location>
        <begin position="216"/>
        <end position="291"/>
    </location>
</feature>
<dbReference type="InterPro" id="IPR001648">
    <property type="entry name" value="Ribosomal_bS18"/>
</dbReference>
<dbReference type="InterPro" id="IPR039171">
    <property type="entry name" value="Cwc2/Slt11"/>
</dbReference>
<dbReference type="Pfam" id="PF00076">
    <property type="entry name" value="RRM_1"/>
    <property type="match status" value="1"/>
</dbReference>
<protein>
    <submittedName>
        <fullName evidence="19">Pre-mRNA-splicing factor RBM22</fullName>
    </submittedName>
</protein>
<evidence type="ECO:0000256" key="6">
    <source>
        <dbReference type="ARBA" id="ARBA00022771"/>
    </source>
</evidence>
<organism evidence="19">
    <name type="scientific">Onchocerca flexuosa</name>
    <dbReference type="NCBI Taxonomy" id="387005"/>
    <lineage>
        <taxon>Eukaryota</taxon>
        <taxon>Metazoa</taxon>
        <taxon>Ecdysozoa</taxon>
        <taxon>Nematoda</taxon>
        <taxon>Chromadorea</taxon>
        <taxon>Rhabditida</taxon>
        <taxon>Spirurina</taxon>
        <taxon>Spiruromorpha</taxon>
        <taxon>Filarioidea</taxon>
        <taxon>Onchocercidae</taxon>
        <taxon>Onchocerca</taxon>
    </lineage>
</organism>
<accession>A0A183GYC5</accession>
<keyword evidence="9" id="KW-0689">Ribosomal protein</keyword>
<keyword evidence="4 14" id="KW-0479">Metal-binding</keyword>
<comment type="similarity">
    <text evidence="2">Belongs to the SLT11 family.</text>
</comment>
<dbReference type="SUPFAM" id="SSF90229">
    <property type="entry name" value="CCCH zinc finger"/>
    <property type="match status" value="1"/>
</dbReference>
<evidence type="ECO:0000256" key="7">
    <source>
        <dbReference type="ARBA" id="ARBA00022833"/>
    </source>
</evidence>
<dbReference type="InterPro" id="IPR036870">
    <property type="entry name" value="Ribosomal_bS18_sf"/>
</dbReference>
<evidence type="ECO:0000259" key="15">
    <source>
        <dbReference type="PROSITE" id="PS50102"/>
    </source>
</evidence>
<evidence type="ECO:0000256" key="13">
    <source>
        <dbReference type="PROSITE-ProRule" id="PRU00176"/>
    </source>
</evidence>
<reference evidence="17 18" key="2">
    <citation type="submission" date="2018-11" db="EMBL/GenBank/DDBJ databases">
        <authorList>
            <consortium name="Pathogen Informatics"/>
        </authorList>
    </citation>
    <scope>NUCLEOTIDE SEQUENCE [LARGE SCALE GENOMIC DNA]</scope>
</reference>
<proteinExistence type="inferred from homology"/>
<dbReference type="GO" id="GO:0000974">
    <property type="term" value="C:Prp19 complex"/>
    <property type="evidence" value="ECO:0007669"/>
    <property type="project" value="TreeGrafter"/>
</dbReference>
<dbReference type="InterPro" id="IPR035979">
    <property type="entry name" value="RBD_domain_sf"/>
</dbReference>
<dbReference type="CDD" id="cd12224">
    <property type="entry name" value="RRM_RBM22"/>
    <property type="match status" value="1"/>
</dbReference>
<dbReference type="GO" id="GO:0071006">
    <property type="term" value="C:U2-type catalytic step 1 spliceosome"/>
    <property type="evidence" value="ECO:0007669"/>
    <property type="project" value="TreeGrafter"/>
</dbReference>
<dbReference type="FunFam" id="4.10.1000.10:FF:000006">
    <property type="entry name" value="Putative pre-mrna-splicing factor rbm22"/>
    <property type="match status" value="1"/>
</dbReference>
<keyword evidence="8 13" id="KW-0694">RNA-binding</keyword>
<keyword evidence="12" id="KW-0687">Ribonucleoprotein</keyword>
<dbReference type="PANTHER" id="PTHR14089">
    <property type="entry name" value="PRE-MRNA-SPLICING FACTOR RBM22"/>
    <property type="match status" value="1"/>
</dbReference>
<dbReference type="InterPro" id="IPR036855">
    <property type="entry name" value="Znf_CCCH_sf"/>
</dbReference>
<evidence type="ECO:0000256" key="12">
    <source>
        <dbReference type="ARBA" id="ARBA00023274"/>
    </source>
</evidence>
<dbReference type="GO" id="GO:0008270">
    <property type="term" value="F:zinc ion binding"/>
    <property type="evidence" value="ECO:0007669"/>
    <property type="project" value="UniProtKB-KW"/>
</dbReference>
<evidence type="ECO:0000256" key="11">
    <source>
        <dbReference type="ARBA" id="ARBA00023242"/>
    </source>
</evidence>
<keyword evidence="11" id="KW-0539">Nucleus</keyword>
<dbReference type="GO" id="GO:0017070">
    <property type="term" value="F:U6 snRNA binding"/>
    <property type="evidence" value="ECO:0007669"/>
    <property type="project" value="TreeGrafter"/>
</dbReference>
<dbReference type="Gene3D" id="3.30.70.330">
    <property type="match status" value="1"/>
</dbReference>
<dbReference type="SUPFAM" id="SSF46911">
    <property type="entry name" value="Ribosomal protein S18"/>
    <property type="match status" value="1"/>
</dbReference>
<dbReference type="SUPFAM" id="SSF54928">
    <property type="entry name" value="RNA-binding domain, RBD"/>
    <property type="match status" value="1"/>
</dbReference>
<sequence length="537" mass="60878">MALSKSSYQYNRKTWEDSLKDRHGAECKICQRPFTCFRWMPGKGMRYKKTEVCQTCAKMKNVCQTCLLDLEFGLPVQVRDHALQIQDDLPRQGANRDYYIQNQERELALTDGTTPGGALAKISDSASNDLLKKLARNQPYYQRNKPHICSFFVKGECRRGEECPYRHEKPSDPDDPLSHQNMRDRYYGNNDPVAEKLLTRAKALPVLQAPEDTSITTLYVGDLGPAGMIGEVDLRDYFYQFGEIRSLNLLPNKGCAFISFTTRLAAEKAAERSFNKLILQGRRLKIRWGRPQAQNTQEEKKRAEPVAGLPNPCPLPDLFDEETNPSNKRARIDHIPMPPLPPAATYTPPAQLIVPQVSYKGIVSYIPASATKVYYPSQDPQRLGAKDISDFVLLGWASTDFVLLGWARPFILMNRASSSSTAITATGHHSVEDDDGVVQMVMDPYCKPARQCFLCSKKIELDYKNARLLQQFVSTFSGRVYDQHITGLCDGQQKRLLETIALSRRAGYMPVLIKDPKYLRDPKLFDPLKPIRPHSYA</sequence>
<evidence type="ECO:0000256" key="4">
    <source>
        <dbReference type="ARBA" id="ARBA00022723"/>
    </source>
</evidence>
<dbReference type="FunFam" id="3.30.70.330:FF:000476">
    <property type="entry name" value="Zinc finger CCCH domain-containing protein 4"/>
    <property type="match status" value="1"/>
</dbReference>
<dbReference type="GO" id="GO:0071007">
    <property type="term" value="C:U2-type catalytic step 2 spliceosome"/>
    <property type="evidence" value="ECO:0007669"/>
    <property type="project" value="TreeGrafter"/>
</dbReference>
<evidence type="ECO:0000259" key="16">
    <source>
        <dbReference type="PROSITE" id="PS50103"/>
    </source>
</evidence>
<evidence type="ECO:0000256" key="8">
    <source>
        <dbReference type="ARBA" id="ARBA00022884"/>
    </source>
</evidence>
<dbReference type="PROSITE" id="PS50103">
    <property type="entry name" value="ZF_C3H1"/>
    <property type="match status" value="1"/>
</dbReference>
<dbReference type="PANTHER" id="PTHR14089:SF6">
    <property type="entry name" value="PRE-MRNA-SPLICING FACTOR RBM22"/>
    <property type="match status" value="1"/>
</dbReference>
<dbReference type="InterPro" id="IPR048995">
    <property type="entry name" value="STL11/RBM22-like_N"/>
</dbReference>
<dbReference type="GO" id="GO:0006412">
    <property type="term" value="P:translation"/>
    <property type="evidence" value="ECO:0007669"/>
    <property type="project" value="InterPro"/>
</dbReference>
<dbReference type="Proteomes" id="UP000267606">
    <property type="component" value="Unassembled WGS sequence"/>
</dbReference>
<dbReference type="Pfam" id="PF21369">
    <property type="entry name" value="STL11_N"/>
    <property type="match status" value="1"/>
</dbReference>
<dbReference type="EMBL" id="UZAJ01000067">
    <property type="protein sequence ID" value="VDO25087.1"/>
    <property type="molecule type" value="Genomic_DNA"/>
</dbReference>
<evidence type="ECO:0000256" key="1">
    <source>
        <dbReference type="ARBA" id="ARBA00004123"/>
    </source>
</evidence>
<gene>
    <name evidence="17" type="ORF">OFLC_LOCUS235</name>
</gene>
<feature type="zinc finger region" description="C3H1-type" evidence="14">
    <location>
        <begin position="143"/>
        <end position="170"/>
    </location>
</feature>
<evidence type="ECO:0000313" key="17">
    <source>
        <dbReference type="EMBL" id="VDO25087.1"/>
    </source>
</evidence>
<evidence type="ECO:0000313" key="19">
    <source>
        <dbReference type="WBParaSite" id="OFLC_0000023401-mRNA-1"/>
    </source>
</evidence>
<dbReference type="InterPro" id="IPR000571">
    <property type="entry name" value="Znf_CCCH"/>
</dbReference>
<evidence type="ECO:0000256" key="2">
    <source>
        <dbReference type="ARBA" id="ARBA00007781"/>
    </source>
</evidence>